<protein>
    <recommendedName>
        <fullName evidence="5">Extracellular solute-binding protein</fullName>
    </recommendedName>
</protein>
<evidence type="ECO:0008006" key="5">
    <source>
        <dbReference type="Google" id="ProtNLM"/>
    </source>
</evidence>
<feature type="compositionally biased region" description="Gly residues" evidence="1">
    <location>
        <begin position="31"/>
        <end position="40"/>
    </location>
</feature>
<reference evidence="3 4" key="1">
    <citation type="submission" date="2022-03" db="EMBL/GenBank/DDBJ databases">
        <title>Metagenome-assembled genomes from swine fecal metagenomes.</title>
        <authorList>
            <person name="Holman D.B."/>
            <person name="Kommadath A."/>
        </authorList>
    </citation>
    <scope>NUCLEOTIDE SEQUENCE [LARGE SCALE GENOMIC DNA]</scope>
    <source>
        <strain evidence="3">SUG147</strain>
    </source>
</reference>
<dbReference type="SUPFAM" id="SSF53850">
    <property type="entry name" value="Periplasmic binding protein-like II"/>
    <property type="match status" value="1"/>
</dbReference>
<dbReference type="EMBL" id="JALEMU010000164">
    <property type="protein sequence ID" value="MCI5756587.1"/>
    <property type="molecule type" value="Genomic_DNA"/>
</dbReference>
<feature type="region of interest" description="Disordered" evidence="1">
    <location>
        <begin position="28"/>
        <end position="52"/>
    </location>
</feature>
<dbReference type="Gene3D" id="3.40.190.10">
    <property type="entry name" value="Periplasmic binding protein-like II"/>
    <property type="match status" value="1"/>
</dbReference>
<proteinExistence type="predicted"/>
<evidence type="ECO:0000313" key="3">
    <source>
        <dbReference type="EMBL" id="MCI5756587.1"/>
    </source>
</evidence>
<organism evidence="3 4">
    <name type="scientific">Candidatus Colimorpha enterica</name>
    <dbReference type="NCBI Taxonomy" id="3083063"/>
    <lineage>
        <taxon>Bacteria</taxon>
        <taxon>Pseudomonadati</taxon>
        <taxon>Bacteroidota</taxon>
        <taxon>Bacteroidia</taxon>
        <taxon>Bacteroidales</taxon>
        <taxon>Candidatus Colimorpha</taxon>
    </lineage>
</organism>
<feature type="chain" id="PRO_5041926129" description="Extracellular solute-binding protein" evidence="2">
    <location>
        <begin position="26"/>
        <end position="513"/>
    </location>
</feature>
<gene>
    <name evidence="3" type="ORF">MR241_09885</name>
</gene>
<dbReference type="Proteomes" id="UP001139365">
    <property type="component" value="Unassembled WGS sequence"/>
</dbReference>
<evidence type="ECO:0000256" key="1">
    <source>
        <dbReference type="SAM" id="MobiDB-lite"/>
    </source>
</evidence>
<comment type="caution">
    <text evidence="3">The sequence shown here is derived from an EMBL/GenBank/DDBJ whole genome shotgun (WGS) entry which is preliminary data.</text>
</comment>
<accession>A0AAE3K108</accession>
<name>A0AAE3K108_9BACT</name>
<feature type="signal peptide" evidence="2">
    <location>
        <begin position="1"/>
        <end position="25"/>
    </location>
</feature>
<dbReference type="AlphaFoldDB" id="A0AAE3K108"/>
<sequence>MKVKKFLIAAIAVLLALLASCGTTGTPGSSTAGGGSGSPGTSGVSSGSSDTDDSPLYVADYLPTPDLKGLEFNILNIDKNQTQLILEFAPDASSDNIISAALYKRNNIIQNRYNMVFVEDVGGNYKDLDTKFSQIISSGETKYSLVTMIQRYAFAKAMSGYCVLVDDLPNLDVTQPWYVQDVNEQFSIAGVKVFAYSDECINLFEQTMCILYNKSIVNNSQNLVDPYDLVKAGTWTVDKFLEQARLGTQDIDGYEPINDNDIIGIVGTQDFLYPTFWIGAGLNSVKKNDDGVPSFKTATDEKFITLMDKILEYVKMDGVFFDLWVDTPAVYQYPDPGESARMIFENDHALYTITVVSDIMQHNKMKSDFGIAPAPKLDETQESYKSRVIDGWLKVVPNTNKDLFTTSLIMEALAVESKNYVYGPYYKQALQGRYTRDDEGKSNEMLDLIFNTRTQDLGDTAWKSSVSTIFMSCFARKSATFASDAARYEDEINYNIKKEVKKITSGELGGKKS</sequence>
<dbReference type="PROSITE" id="PS51257">
    <property type="entry name" value="PROKAR_LIPOPROTEIN"/>
    <property type="match status" value="1"/>
</dbReference>
<keyword evidence="2" id="KW-0732">Signal</keyword>
<evidence type="ECO:0000256" key="2">
    <source>
        <dbReference type="SAM" id="SignalP"/>
    </source>
</evidence>
<evidence type="ECO:0000313" key="4">
    <source>
        <dbReference type="Proteomes" id="UP001139365"/>
    </source>
</evidence>